<keyword evidence="1" id="KW-0472">Membrane</keyword>
<keyword evidence="3" id="KW-1185">Reference proteome</keyword>
<evidence type="ECO:0000313" key="2">
    <source>
        <dbReference type="EMBL" id="MDM1046641.1"/>
    </source>
</evidence>
<organism evidence="2 3">
    <name type="scientific">Sphingobacterium hotanense</name>
    <dbReference type="NCBI Taxonomy" id="649196"/>
    <lineage>
        <taxon>Bacteria</taxon>
        <taxon>Pseudomonadati</taxon>
        <taxon>Bacteroidota</taxon>
        <taxon>Sphingobacteriia</taxon>
        <taxon>Sphingobacteriales</taxon>
        <taxon>Sphingobacteriaceae</taxon>
        <taxon>Sphingobacterium</taxon>
    </lineage>
</organism>
<protein>
    <submittedName>
        <fullName evidence="2">Uncharacterized protein</fullName>
    </submittedName>
</protein>
<name>A0ABT7NHF4_9SPHI</name>
<reference evidence="2" key="2">
    <citation type="journal article" date="2022" name="Sci. Total Environ.">
        <title>Prevalence, transmission, and molecular epidemiology of tet(X)-positive bacteria among humans, animals, and environmental niches in China: An epidemiological, and genomic-based study.</title>
        <authorList>
            <person name="Dong N."/>
            <person name="Zeng Y."/>
            <person name="Cai C."/>
            <person name="Sun C."/>
            <person name="Lu J."/>
            <person name="Liu C."/>
            <person name="Zhou H."/>
            <person name="Sun Q."/>
            <person name="Shu L."/>
            <person name="Wang H."/>
            <person name="Wang Y."/>
            <person name="Wang S."/>
            <person name="Wu C."/>
            <person name="Chan E.W."/>
            <person name="Chen G."/>
            <person name="Shen Z."/>
            <person name="Chen S."/>
            <person name="Zhang R."/>
        </authorList>
    </citation>
    <scope>NUCLEOTIDE SEQUENCE</scope>
    <source>
        <strain evidence="2">R1692</strain>
    </source>
</reference>
<sequence>MRKLKFFNKFPPNRFLYGLARKDQKKLLRPGPRLALFLLIVFLVIIIQYFVYRPSMLDSIVFPKTAPIAWSAISFPADQLPIMEKEYRRIERFCRYMDSLSRSEPGKDLHDSIMSKRPGLLDSAKLILLHYKNRYHDF</sequence>
<keyword evidence="1" id="KW-1133">Transmembrane helix</keyword>
<evidence type="ECO:0000256" key="1">
    <source>
        <dbReference type="SAM" id="Phobius"/>
    </source>
</evidence>
<gene>
    <name evidence="2" type="ORF">HX018_00020</name>
</gene>
<evidence type="ECO:0000313" key="3">
    <source>
        <dbReference type="Proteomes" id="UP001170954"/>
    </source>
</evidence>
<keyword evidence="1" id="KW-0812">Transmembrane</keyword>
<dbReference type="Proteomes" id="UP001170954">
    <property type="component" value="Unassembled WGS sequence"/>
</dbReference>
<proteinExistence type="predicted"/>
<reference evidence="2" key="1">
    <citation type="submission" date="2020-06" db="EMBL/GenBank/DDBJ databases">
        <authorList>
            <person name="Dong N."/>
        </authorList>
    </citation>
    <scope>NUCLEOTIDE SEQUENCE</scope>
    <source>
        <strain evidence="2">R1692</strain>
    </source>
</reference>
<comment type="caution">
    <text evidence="2">The sequence shown here is derived from an EMBL/GenBank/DDBJ whole genome shotgun (WGS) entry which is preliminary data.</text>
</comment>
<accession>A0ABT7NHF4</accession>
<feature type="transmembrane region" description="Helical" evidence="1">
    <location>
        <begin position="34"/>
        <end position="52"/>
    </location>
</feature>
<dbReference type="EMBL" id="JACAGK010000001">
    <property type="protein sequence ID" value="MDM1046641.1"/>
    <property type="molecule type" value="Genomic_DNA"/>
</dbReference>
<dbReference type="RefSeq" id="WP_286650008.1">
    <property type="nucleotide sequence ID" value="NZ_JACAGK010000001.1"/>
</dbReference>